<proteinExistence type="predicted"/>
<evidence type="ECO:0000313" key="3">
    <source>
        <dbReference type="EMBL" id="CAF0913413.1"/>
    </source>
</evidence>
<gene>
    <name evidence="3" type="ORF">OXX778_LOCUS12023</name>
</gene>
<evidence type="ECO:0000313" key="4">
    <source>
        <dbReference type="Proteomes" id="UP000663879"/>
    </source>
</evidence>
<feature type="region of interest" description="Disordered" evidence="1">
    <location>
        <begin position="271"/>
        <end position="303"/>
    </location>
</feature>
<dbReference type="AlphaFoldDB" id="A0A814AKZ3"/>
<reference evidence="3" key="1">
    <citation type="submission" date="2021-02" db="EMBL/GenBank/DDBJ databases">
        <authorList>
            <person name="Nowell W R."/>
        </authorList>
    </citation>
    <scope>NUCLEOTIDE SEQUENCE</scope>
    <source>
        <strain evidence="3">Ploen Becks lab</strain>
    </source>
</reference>
<name>A0A814AKZ3_9BILA</name>
<keyword evidence="2" id="KW-1133">Transmembrane helix</keyword>
<comment type="caution">
    <text evidence="3">The sequence shown here is derived from an EMBL/GenBank/DDBJ whole genome shotgun (WGS) entry which is preliminary data.</text>
</comment>
<dbReference type="EMBL" id="CAJNOC010002115">
    <property type="protein sequence ID" value="CAF0913413.1"/>
    <property type="molecule type" value="Genomic_DNA"/>
</dbReference>
<evidence type="ECO:0000256" key="2">
    <source>
        <dbReference type="SAM" id="Phobius"/>
    </source>
</evidence>
<feature type="compositionally biased region" description="Acidic residues" evidence="1">
    <location>
        <begin position="282"/>
        <end position="302"/>
    </location>
</feature>
<keyword evidence="2" id="KW-0812">Transmembrane</keyword>
<keyword evidence="4" id="KW-1185">Reference proteome</keyword>
<protein>
    <submittedName>
        <fullName evidence="3">Uncharacterized protein</fullName>
    </submittedName>
</protein>
<feature type="transmembrane region" description="Helical" evidence="2">
    <location>
        <begin position="14"/>
        <end position="35"/>
    </location>
</feature>
<keyword evidence="2" id="KW-0472">Membrane</keyword>
<dbReference type="Proteomes" id="UP000663879">
    <property type="component" value="Unassembled WGS sequence"/>
</dbReference>
<evidence type="ECO:0000256" key="1">
    <source>
        <dbReference type="SAM" id="MobiDB-lite"/>
    </source>
</evidence>
<accession>A0A814AKZ3</accession>
<sequence>MTYKNHRSKSSNSLIVSISIFCIFLAIVVMSLIYYKIKIKQIMVKTSRSNLPKNSSNQRISASFNSHNSNSQIYMSNSSQISFKSLPNIPPPPLGFKDIRSNTNSKSCSDINSKNKLTNVLKSNYNNLHEKINKKLNSIQDFFQEYVYHSPKSSNQQITKNSIKISEPRLISSEAPNTPKKNKTDDIYTLPGKIKNSNNNNNQSDYYQINAKILSVLASNQNLLKKKTGVKDLNELIQISKSSVNQSFVDDDSIIDGKKLSQKRNSEKKLVREVVESSSSSESDEIVEEMNDLYDDDDEDPNDYVLPYYQRNYSGLNGTYTLYDIPEEENEDTQDNETSAAT</sequence>
<organism evidence="3 4">
    <name type="scientific">Brachionus calyciflorus</name>
    <dbReference type="NCBI Taxonomy" id="104777"/>
    <lineage>
        <taxon>Eukaryota</taxon>
        <taxon>Metazoa</taxon>
        <taxon>Spiralia</taxon>
        <taxon>Gnathifera</taxon>
        <taxon>Rotifera</taxon>
        <taxon>Eurotatoria</taxon>
        <taxon>Monogononta</taxon>
        <taxon>Pseudotrocha</taxon>
        <taxon>Ploima</taxon>
        <taxon>Brachionidae</taxon>
        <taxon>Brachionus</taxon>
    </lineage>
</organism>